<organism evidence="4 5">
    <name type="scientific">Trichinella spiralis</name>
    <name type="common">Trichina worm</name>
    <dbReference type="NCBI Taxonomy" id="6334"/>
    <lineage>
        <taxon>Eukaryota</taxon>
        <taxon>Metazoa</taxon>
        <taxon>Ecdysozoa</taxon>
        <taxon>Nematoda</taxon>
        <taxon>Enoplea</taxon>
        <taxon>Dorylaimia</taxon>
        <taxon>Trichinellida</taxon>
        <taxon>Trichinellidae</taxon>
        <taxon>Trichinella</taxon>
    </lineage>
</organism>
<reference evidence="4 5" key="1">
    <citation type="submission" date="2024-07" db="EMBL/GenBank/DDBJ databases">
        <title>Enhanced genomic and transcriptomic resources for Trichinella pseudospiralis and T. spiralis underpin the discovery of pronounced molecular differences between stages and species.</title>
        <authorList>
            <person name="Pasi K.K."/>
            <person name="La Rosa G."/>
            <person name="Gomez-Morales M.A."/>
            <person name="Tosini F."/>
            <person name="Sumanam S."/>
            <person name="Young N.D."/>
            <person name="Chang B.C."/>
            <person name="Robin G.B."/>
        </authorList>
    </citation>
    <scope>NUCLEOTIDE SEQUENCE [LARGE SCALE GENOMIC DNA]</scope>
    <source>
        <strain evidence="4">ISS534</strain>
    </source>
</reference>
<keyword evidence="5" id="KW-1185">Reference proteome</keyword>
<dbReference type="PROSITE" id="PS50888">
    <property type="entry name" value="BHLH"/>
    <property type="match status" value="1"/>
</dbReference>
<accession>A0ABR3KKV0</accession>
<sequence length="239" mass="26848">MAEDAFCFFHNKHLAWRNGPLQKIEAVDAEDCISSAVFTIAFIALDVVKFKEAPMSTGPSPASHRNASAEQLENKKSSISRKAFSTGAYRNARERKRVHKVNIGFDQLKNHLPNLRLRTRRVSKLKILRSAIEYINSLQEILFQEVCANYEPLDKESAMYRSRAFIVPQHDSCLENVPLSYSDPLGGWPAGTANRTTRSPRAIRAAIDLSGHLRSFLLFVQRMAPHTDGPLQTSALPQT</sequence>
<dbReference type="CDD" id="cd19723">
    <property type="entry name" value="bHLH_TS_ASCL1_like"/>
    <property type="match status" value="1"/>
</dbReference>
<protein>
    <submittedName>
        <fullName evidence="4">Helix-loop-helix protein</fullName>
    </submittedName>
</protein>
<evidence type="ECO:0000259" key="3">
    <source>
        <dbReference type="PROSITE" id="PS50888"/>
    </source>
</evidence>
<dbReference type="InterPro" id="IPR050283">
    <property type="entry name" value="E-box_TF_Regulators"/>
</dbReference>
<keyword evidence="1" id="KW-0238">DNA-binding</keyword>
<dbReference type="InterPro" id="IPR036638">
    <property type="entry name" value="HLH_DNA-bd_sf"/>
</dbReference>
<dbReference type="EMBL" id="JBEUSY010000290">
    <property type="protein sequence ID" value="KAL1238638.1"/>
    <property type="molecule type" value="Genomic_DNA"/>
</dbReference>
<dbReference type="SUPFAM" id="SSF47459">
    <property type="entry name" value="HLH, helix-loop-helix DNA-binding domain"/>
    <property type="match status" value="1"/>
</dbReference>
<dbReference type="Pfam" id="PF00010">
    <property type="entry name" value="HLH"/>
    <property type="match status" value="1"/>
</dbReference>
<dbReference type="SMART" id="SM00353">
    <property type="entry name" value="HLH"/>
    <property type="match status" value="1"/>
</dbReference>
<comment type="caution">
    <text evidence="4">The sequence shown here is derived from an EMBL/GenBank/DDBJ whole genome shotgun (WGS) entry which is preliminary data.</text>
</comment>
<evidence type="ECO:0000256" key="2">
    <source>
        <dbReference type="SAM" id="MobiDB-lite"/>
    </source>
</evidence>
<dbReference type="PANTHER" id="PTHR23349">
    <property type="entry name" value="BASIC HELIX-LOOP-HELIX TRANSCRIPTION FACTOR, TWIST"/>
    <property type="match status" value="1"/>
</dbReference>
<dbReference type="Proteomes" id="UP001558632">
    <property type="component" value="Unassembled WGS sequence"/>
</dbReference>
<feature type="domain" description="BHLH" evidence="3">
    <location>
        <begin position="85"/>
        <end position="138"/>
    </location>
</feature>
<name>A0ABR3KKV0_TRISP</name>
<evidence type="ECO:0000313" key="4">
    <source>
        <dbReference type="EMBL" id="KAL1238638.1"/>
    </source>
</evidence>
<feature type="region of interest" description="Disordered" evidence="2">
    <location>
        <begin position="56"/>
        <end position="78"/>
    </location>
</feature>
<dbReference type="InterPro" id="IPR011598">
    <property type="entry name" value="bHLH_dom"/>
</dbReference>
<dbReference type="PANTHER" id="PTHR23349:SF108">
    <property type="entry name" value="BHLH DOMAIN-CONTAINING PROTEIN"/>
    <property type="match status" value="1"/>
</dbReference>
<evidence type="ECO:0000256" key="1">
    <source>
        <dbReference type="ARBA" id="ARBA00023125"/>
    </source>
</evidence>
<feature type="compositionally biased region" description="Polar residues" evidence="2">
    <location>
        <begin position="57"/>
        <end position="71"/>
    </location>
</feature>
<dbReference type="Gene3D" id="4.10.280.10">
    <property type="entry name" value="Helix-loop-helix DNA-binding domain"/>
    <property type="match status" value="1"/>
</dbReference>
<proteinExistence type="predicted"/>
<gene>
    <name evidence="4" type="ORF">TSPI_01005</name>
</gene>
<evidence type="ECO:0000313" key="5">
    <source>
        <dbReference type="Proteomes" id="UP001558632"/>
    </source>
</evidence>